<name>A0ACB9E4C1_CICIN</name>
<keyword evidence="2" id="KW-1185">Reference proteome</keyword>
<organism evidence="1 2">
    <name type="scientific">Cichorium intybus</name>
    <name type="common">Chicory</name>
    <dbReference type="NCBI Taxonomy" id="13427"/>
    <lineage>
        <taxon>Eukaryota</taxon>
        <taxon>Viridiplantae</taxon>
        <taxon>Streptophyta</taxon>
        <taxon>Embryophyta</taxon>
        <taxon>Tracheophyta</taxon>
        <taxon>Spermatophyta</taxon>
        <taxon>Magnoliopsida</taxon>
        <taxon>eudicotyledons</taxon>
        <taxon>Gunneridae</taxon>
        <taxon>Pentapetalae</taxon>
        <taxon>asterids</taxon>
        <taxon>campanulids</taxon>
        <taxon>Asterales</taxon>
        <taxon>Asteraceae</taxon>
        <taxon>Cichorioideae</taxon>
        <taxon>Cichorieae</taxon>
        <taxon>Cichoriinae</taxon>
        <taxon>Cichorium</taxon>
    </lineage>
</organism>
<gene>
    <name evidence="1" type="ORF">L2E82_25858</name>
</gene>
<accession>A0ACB9E4C1</accession>
<reference evidence="1 2" key="2">
    <citation type="journal article" date="2022" name="Mol. Ecol. Resour.">
        <title>The genomes of chicory, endive, great burdock and yacon provide insights into Asteraceae paleo-polyploidization history and plant inulin production.</title>
        <authorList>
            <person name="Fan W."/>
            <person name="Wang S."/>
            <person name="Wang H."/>
            <person name="Wang A."/>
            <person name="Jiang F."/>
            <person name="Liu H."/>
            <person name="Zhao H."/>
            <person name="Xu D."/>
            <person name="Zhang Y."/>
        </authorList>
    </citation>
    <scope>NUCLEOTIDE SEQUENCE [LARGE SCALE GENOMIC DNA]</scope>
    <source>
        <strain evidence="2">cv. Punajuju</strain>
        <tissue evidence="1">Leaves</tissue>
    </source>
</reference>
<reference evidence="2" key="1">
    <citation type="journal article" date="2022" name="Mol. Ecol. Resour.">
        <title>The genomes of chicory, endive, great burdock and yacon provide insights into Asteraceae palaeo-polyploidization history and plant inulin production.</title>
        <authorList>
            <person name="Fan W."/>
            <person name="Wang S."/>
            <person name="Wang H."/>
            <person name="Wang A."/>
            <person name="Jiang F."/>
            <person name="Liu H."/>
            <person name="Zhao H."/>
            <person name="Xu D."/>
            <person name="Zhang Y."/>
        </authorList>
    </citation>
    <scope>NUCLEOTIDE SEQUENCE [LARGE SCALE GENOMIC DNA]</scope>
    <source>
        <strain evidence="2">cv. Punajuju</strain>
    </source>
</reference>
<evidence type="ECO:0000313" key="2">
    <source>
        <dbReference type="Proteomes" id="UP001055811"/>
    </source>
</evidence>
<proteinExistence type="predicted"/>
<dbReference type="EMBL" id="CM042012">
    <property type="protein sequence ID" value="KAI3753794.1"/>
    <property type="molecule type" value="Genomic_DNA"/>
</dbReference>
<comment type="caution">
    <text evidence="1">The sequence shown here is derived from an EMBL/GenBank/DDBJ whole genome shotgun (WGS) entry which is preliminary data.</text>
</comment>
<sequence length="705" mass="79873">MTTEGQTSDGNIPTSPIRSMLPLGPISIETLSTTPSPSRTAPLVPPLIPQTPVTSLSFQQTITPVPFSTPPPYIPFSYPFTPFQTSTGPPMFTPSTTTFFQPPQPTVAPLFTSFTQALVNTPVSSLGGVPTSALPLFYTQPPIYQPITSPIQTTNSTNLLPPVAYKSPFIKEIHDYDMPNTAKLPHLKTYNGTTCPDSHIDTYEWHMQSLKLDERFWCTHFPTTLDGNADAWFKSLAPGSIRNFTELKEQFLSNFMQLRKYRGDIREIIGCKQLEGEPIRAYFKRFNEATLNVPGQNDNLVTGAFTHGLLPGPLSTKFLGKPPATRQEMKERVERFLRQEEGTTAKEAYLKATATSSLKSRENHSQYPGERRQPFRRGKPQKPYNNYYRDDRRYRRTDILAVSDKNKQAKRTLERPRDQSKYCEFHKCYGHDTAECAVLKKELDQRIQRGNLNDIAKSIRPKNGRSDVLAKPMDAPKKGPEILVIHKHHRRAREQTPDVDEQQISFSSRDKKPEGWSGDDPLIIQARIRDIIIHRVHIDSGSAADIMFEHCFRQLPREWRTDLRPPMGNLTGFTGHSVIPTGMIYLPITIDDDQRKKTVTLEFIVVRAPSEHNIILGRPAALYFGIVASTLHGIIKFPTDAGVASVLATPQKKLKCYQIMLPADIDSKRKRPRDEPEESREIIHHDYPDQKIQVGSTLPTELRKK</sequence>
<protein>
    <submittedName>
        <fullName evidence="1">Uncharacterized protein</fullName>
    </submittedName>
</protein>
<evidence type="ECO:0000313" key="1">
    <source>
        <dbReference type="EMBL" id="KAI3753794.1"/>
    </source>
</evidence>
<dbReference type="Proteomes" id="UP001055811">
    <property type="component" value="Linkage Group LG04"/>
</dbReference>